<dbReference type="GO" id="GO:0006355">
    <property type="term" value="P:regulation of DNA-templated transcription"/>
    <property type="evidence" value="ECO:0007669"/>
    <property type="project" value="InterPro"/>
</dbReference>
<evidence type="ECO:0000313" key="6">
    <source>
        <dbReference type="Proteomes" id="UP000198307"/>
    </source>
</evidence>
<dbReference type="CDD" id="cd06170">
    <property type="entry name" value="LuxR_C_like"/>
    <property type="match status" value="1"/>
</dbReference>
<dbReference type="Pfam" id="PF00196">
    <property type="entry name" value="GerE"/>
    <property type="match status" value="1"/>
</dbReference>
<dbReference type="AlphaFoldDB" id="A0A239PXN9"/>
<evidence type="ECO:0000313" key="5">
    <source>
        <dbReference type="EMBL" id="SNT74716.1"/>
    </source>
</evidence>
<keyword evidence="3" id="KW-0804">Transcription</keyword>
<evidence type="ECO:0000259" key="4">
    <source>
        <dbReference type="PROSITE" id="PS50043"/>
    </source>
</evidence>
<dbReference type="PRINTS" id="PR00038">
    <property type="entry name" value="HTHLUXR"/>
</dbReference>
<protein>
    <submittedName>
        <fullName evidence="5">DNA-binding transcriptional regulator, CsgD family</fullName>
    </submittedName>
</protein>
<dbReference type="OrthoDB" id="3679796at2"/>
<dbReference type="Pfam" id="PF03472">
    <property type="entry name" value="Autoind_bind"/>
    <property type="match status" value="1"/>
</dbReference>
<dbReference type="RefSeq" id="WP_089344722.1">
    <property type="nucleotide sequence ID" value="NZ_CP067129.1"/>
</dbReference>
<feature type="domain" description="HTH luxR-type" evidence="4">
    <location>
        <begin position="170"/>
        <end position="235"/>
    </location>
</feature>
<evidence type="ECO:0000256" key="3">
    <source>
        <dbReference type="ARBA" id="ARBA00023163"/>
    </source>
</evidence>
<dbReference type="InterPro" id="IPR016032">
    <property type="entry name" value="Sig_transdc_resp-reg_C-effctor"/>
</dbReference>
<keyword evidence="6" id="KW-1185">Reference proteome</keyword>
<gene>
    <name evidence="5" type="ORF">SAMN05444959_108130</name>
</gene>
<dbReference type="InterPro" id="IPR036693">
    <property type="entry name" value="TF_LuxR_autoind-bd_dom_sf"/>
</dbReference>
<dbReference type="InterPro" id="IPR036388">
    <property type="entry name" value="WH-like_DNA-bd_sf"/>
</dbReference>
<dbReference type="Proteomes" id="UP000198307">
    <property type="component" value="Unassembled WGS sequence"/>
</dbReference>
<accession>A0A239PXN9</accession>
<sequence length="248" mass="27929">MQTDFLETILSARTDTDVQHHFLETLDHLGFSHGLYAARFMLSLPDSISREDYYCFGNFPAPFMDAIESRQLLASSHWMTWSHQQTGSAPCQQIDAELTTECARLADRHGLNSGYVLSLRNQIPDVHGMVVVTPHAHASPIKSRRLWEIAGGRIRMLSTLLHFRMATLRRNRRAQSLTRRQREVLEWSATGKTVSETAVILGVSAATVEKHLRLARAAMSAGNTAQAILKAYVTDQLFTTSSDKYDKR</sequence>
<proteinExistence type="predicted"/>
<keyword evidence="2 5" id="KW-0238">DNA-binding</keyword>
<reference evidence="5 6" key="1">
    <citation type="submission" date="2017-07" db="EMBL/GenBank/DDBJ databases">
        <authorList>
            <person name="Sun Z.S."/>
            <person name="Albrecht U."/>
            <person name="Echele G."/>
            <person name="Lee C.C."/>
        </authorList>
    </citation>
    <scope>NUCLEOTIDE SEQUENCE [LARGE SCALE GENOMIC DNA]</scope>
    <source>
        <strain evidence="5 6">DSM 14827</strain>
    </source>
</reference>
<name>A0A239PXN9_9RHOB</name>
<dbReference type="Gene3D" id="1.10.10.10">
    <property type="entry name" value="Winged helix-like DNA-binding domain superfamily/Winged helix DNA-binding domain"/>
    <property type="match status" value="1"/>
</dbReference>
<dbReference type="SUPFAM" id="SSF46894">
    <property type="entry name" value="C-terminal effector domain of the bipartite response regulators"/>
    <property type="match status" value="1"/>
</dbReference>
<keyword evidence="1" id="KW-0805">Transcription regulation</keyword>
<evidence type="ECO:0000256" key="2">
    <source>
        <dbReference type="ARBA" id="ARBA00023125"/>
    </source>
</evidence>
<dbReference type="InterPro" id="IPR005143">
    <property type="entry name" value="TF_LuxR_autoind-bd_dom"/>
</dbReference>
<dbReference type="PROSITE" id="PS50043">
    <property type="entry name" value="HTH_LUXR_2"/>
    <property type="match status" value="1"/>
</dbReference>
<dbReference type="EMBL" id="FZQB01000008">
    <property type="protein sequence ID" value="SNT74716.1"/>
    <property type="molecule type" value="Genomic_DNA"/>
</dbReference>
<evidence type="ECO:0000256" key="1">
    <source>
        <dbReference type="ARBA" id="ARBA00023015"/>
    </source>
</evidence>
<dbReference type="Gene3D" id="3.30.450.80">
    <property type="entry name" value="Transcription factor LuxR-like, autoinducer-binding domain"/>
    <property type="match status" value="1"/>
</dbReference>
<dbReference type="InterPro" id="IPR000792">
    <property type="entry name" value="Tscrpt_reg_LuxR_C"/>
</dbReference>
<dbReference type="SUPFAM" id="SSF75516">
    <property type="entry name" value="Pheromone-binding domain of LuxR-like quorum-sensing transcription factors"/>
    <property type="match status" value="1"/>
</dbReference>
<dbReference type="GO" id="GO:0003677">
    <property type="term" value="F:DNA binding"/>
    <property type="evidence" value="ECO:0007669"/>
    <property type="project" value="UniProtKB-KW"/>
</dbReference>
<dbReference type="SMART" id="SM00421">
    <property type="entry name" value="HTH_LUXR"/>
    <property type="match status" value="1"/>
</dbReference>
<organism evidence="5 6">
    <name type="scientific">Paracoccus seriniphilus</name>
    <dbReference type="NCBI Taxonomy" id="184748"/>
    <lineage>
        <taxon>Bacteria</taxon>
        <taxon>Pseudomonadati</taxon>
        <taxon>Pseudomonadota</taxon>
        <taxon>Alphaproteobacteria</taxon>
        <taxon>Rhodobacterales</taxon>
        <taxon>Paracoccaceae</taxon>
        <taxon>Paracoccus</taxon>
    </lineage>
</organism>